<evidence type="ECO:0000256" key="3">
    <source>
        <dbReference type="ARBA" id="ARBA00023163"/>
    </source>
</evidence>
<evidence type="ECO:0000259" key="5">
    <source>
        <dbReference type="PROSITE" id="PS01124"/>
    </source>
</evidence>
<dbReference type="PROSITE" id="PS01124">
    <property type="entry name" value="HTH_ARAC_FAMILY_2"/>
    <property type="match status" value="1"/>
</dbReference>
<protein>
    <submittedName>
        <fullName evidence="6">AraC family transcriptional regulator</fullName>
    </submittedName>
</protein>
<evidence type="ECO:0000256" key="2">
    <source>
        <dbReference type="ARBA" id="ARBA00023125"/>
    </source>
</evidence>
<keyword evidence="1" id="KW-0805">Transcription regulation</keyword>
<keyword evidence="3" id="KW-0804">Transcription</keyword>
<dbReference type="InterPro" id="IPR011051">
    <property type="entry name" value="RmlC_Cupin_sf"/>
</dbReference>
<dbReference type="RefSeq" id="WP_394827673.1">
    <property type="nucleotide sequence ID" value="NZ_CP089984.1"/>
</dbReference>
<evidence type="ECO:0000256" key="1">
    <source>
        <dbReference type="ARBA" id="ARBA00023015"/>
    </source>
</evidence>
<organism evidence="6 7">
    <name type="scientific">Pendulispora albinea</name>
    <dbReference type="NCBI Taxonomy" id="2741071"/>
    <lineage>
        <taxon>Bacteria</taxon>
        <taxon>Pseudomonadati</taxon>
        <taxon>Myxococcota</taxon>
        <taxon>Myxococcia</taxon>
        <taxon>Myxococcales</taxon>
        <taxon>Sorangiineae</taxon>
        <taxon>Pendulisporaceae</taxon>
        <taxon>Pendulispora</taxon>
    </lineage>
</organism>
<sequence length="278" mass="29890">MEVAAASAAAPRVSVRCYPPESDSHQHDWHQIVVPLEGALGLELGHRSHRVDRARGAWIPPGQAHAFIGIGDNRFLVLDVAEEGMGELGGIPGMGRGLGALEGSLSFRVEAGVDHLARGLLHLVEQRPEDARLHRHGAGLILLALAELGAGGADHAPERLQRAVDFIHRHFARPLRVADIASAASLGVSQLHALFRTFYGVTPMDYVAERRLDRAERLLEAARLPIAEIALRCGYSDQASLTRAMRARRGVTPGSVRRGRAMANGANGRASQSGTKRP</sequence>
<dbReference type="PANTHER" id="PTHR46796:SF10">
    <property type="entry name" value="TRANSCRIPTIONAL ACTIVATOR FEAR"/>
    <property type="match status" value="1"/>
</dbReference>
<dbReference type="InterPro" id="IPR050204">
    <property type="entry name" value="AraC_XylS_family_regulators"/>
</dbReference>
<dbReference type="InterPro" id="IPR003313">
    <property type="entry name" value="AraC-bd"/>
</dbReference>
<dbReference type="InterPro" id="IPR014710">
    <property type="entry name" value="RmlC-like_jellyroll"/>
</dbReference>
<dbReference type="Pfam" id="PF02311">
    <property type="entry name" value="AraC_binding"/>
    <property type="match status" value="1"/>
</dbReference>
<keyword evidence="7" id="KW-1185">Reference proteome</keyword>
<feature type="compositionally biased region" description="Low complexity" evidence="4">
    <location>
        <begin position="261"/>
        <end position="270"/>
    </location>
</feature>
<dbReference type="Pfam" id="PF12833">
    <property type="entry name" value="HTH_18"/>
    <property type="match status" value="1"/>
</dbReference>
<accession>A0ABZ2M4L6</accession>
<dbReference type="SUPFAM" id="SSF51182">
    <property type="entry name" value="RmlC-like cupins"/>
    <property type="match status" value="1"/>
</dbReference>
<dbReference type="Gene3D" id="1.10.10.60">
    <property type="entry name" value="Homeodomain-like"/>
    <property type="match status" value="1"/>
</dbReference>
<dbReference type="SUPFAM" id="SSF46689">
    <property type="entry name" value="Homeodomain-like"/>
    <property type="match status" value="2"/>
</dbReference>
<proteinExistence type="predicted"/>
<dbReference type="Proteomes" id="UP001370348">
    <property type="component" value="Chromosome"/>
</dbReference>
<dbReference type="InterPro" id="IPR009057">
    <property type="entry name" value="Homeodomain-like_sf"/>
</dbReference>
<evidence type="ECO:0000256" key="4">
    <source>
        <dbReference type="SAM" id="MobiDB-lite"/>
    </source>
</evidence>
<evidence type="ECO:0000313" key="7">
    <source>
        <dbReference type="Proteomes" id="UP001370348"/>
    </source>
</evidence>
<name>A0ABZ2M4L6_9BACT</name>
<dbReference type="Gene3D" id="2.60.120.10">
    <property type="entry name" value="Jelly Rolls"/>
    <property type="match status" value="1"/>
</dbReference>
<dbReference type="InterPro" id="IPR018060">
    <property type="entry name" value="HTH_AraC"/>
</dbReference>
<gene>
    <name evidence="6" type="ORF">LZC94_12325</name>
</gene>
<dbReference type="SMART" id="SM00342">
    <property type="entry name" value="HTH_ARAC"/>
    <property type="match status" value="1"/>
</dbReference>
<dbReference type="PANTHER" id="PTHR46796">
    <property type="entry name" value="HTH-TYPE TRANSCRIPTIONAL ACTIVATOR RHAS-RELATED"/>
    <property type="match status" value="1"/>
</dbReference>
<keyword evidence="2" id="KW-0238">DNA-binding</keyword>
<dbReference type="EMBL" id="CP089984">
    <property type="protein sequence ID" value="WXB18033.1"/>
    <property type="molecule type" value="Genomic_DNA"/>
</dbReference>
<evidence type="ECO:0000313" key="6">
    <source>
        <dbReference type="EMBL" id="WXB18033.1"/>
    </source>
</evidence>
<feature type="domain" description="HTH araC/xylS-type" evidence="5">
    <location>
        <begin position="161"/>
        <end position="259"/>
    </location>
</feature>
<reference evidence="6 7" key="1">
    <citation type="submission" date="2021-12" db="EMBL/GenBank/DDBJ databases">
        <title>Discovery of the Pendulisporaceae a myxobacterial family with distinct sporulation behavior and unique specialized metabolism.</title>
        <authorList>
            <person name="Garcia R."/>
            <person name="Popoff A."/>
            <person name="Bader C.D."/>
            <person name="Loehr J."/>
            <person name="Walesch S."/>
            <person name="Walt C."/>
            <person name="Boldt J."/>
            <person name="Bunk B."/>
            <person name="Haeckl F.J.F.P.J."/>
            <person name="Gunesch A.P."/>
            <person name="Birkelbach J."/>
            <person name="Nuebel U."/>
            <person name="Pietschmann T."/>
            <person name="Bach T."/>
            <person name="Mueller R."/>
        </authorList>
    </citation>
    <scope>NUCLEOTIDE SEQUENCE [LARGE SCALE GENOMIC DNA]</scope>
    <source>
        <strain evidence="6 7">MSr11954</strain>
    </source>
</reference>
<feature type="region of interest" description="Disordered" evidence="4">
    <location>
        <begin position="248"/>
        <end position="278"/>
    </location>
</feature>